<comment type="caution">
    <text evidence="2">The sequence shown here is derived from an EMBL/GenBank/DDBJ whole genome shotgun (WGS) entry which is preliminary data.</text>
</comment>
<evidence type="ECO:0000256" key="1">
    <source>
        <dbReference type="SAM" id="MobiDB-lite"/>
    </source>
</evidence>
<evidence type="ECO:0000313" key="2">
    <source>
        <dbReference type="EMBL" id="CAE8716299.1"/>
    </source>
</evidence>
<dbReference type="EMBL" id="CAJNNW010032941">
    <property type="protein sequence ID" value="CAE8716299.1"/>
    <property type="molecule type" value="Genomic_DNA"/>
</dbReference>
<feature type="compositionally biased region" description="Basic and acidic residues" evidence="1">
    <location>
        <begin position="1"/>
        <end position="11"/>
    </location>
</feature>
<dbReference type="Gene3D" id="3.30.40.10">
    <property type="entry name" value="Zinc/RING finger domain, C3HC4 (zinc finger)"/>
    <property type="match status" value="1"/>
</dbReference>
<protein>
    <submittedName>
        <fullName evidence="2">Uncharacterized protein</fullName>
    </submittedName>
</protein>
<feature type="compositionally biased region" description="Acidic residues" evidence="1">
    <location>
        <begin position="441"/>
        <end position="458"/>
    </location>
</feature>
<sequence length="491" mass="53708">MNQELVRDRSRSGWRSRSRSRSSRRLAASAAGGAESTEAAAVVAEGKSLARRLALHSPVGILEARARHLGLAVRDLRDGSEDAAADGNTAALAHAFLAHWASLASWDYRLAAMIKWTVAGEKQPEHAGAALTMLLPVLSEPTSLFGLSMLKEAAFAAPESPERTTFICKVHGQMEAQLQGSQEDCPVCLEQVSADLTRILVGPCSHALHHSCFISLALSRAEPDHLEHNAGSPGMRHKHMMMFRSHIAAMAARAQRDLELRMSIDHLARFIALLCMNFSQQLPNLCEVSMTEEEFTASFFEQHIGVSRTGTWVLTAEVNVDNAHGRGLLVGTGSEQANEGSILNKPQVYLRAGSKLVSISSLDRSRQFSDFDIHGMSALQPRSLFKAVRATTALFVWQEPIPPSAFWDDILNDLLAEYDIMVPQDVMVKAFEQICHSGLGDETDEEDGYVCEEEEEGPADATAPGEWRDEPLSEAREELSSEAQLEGQQGD</sequence>
<dbReference type="InterPro" id="IPR013083">
    <property type="entry name" value="Znf_RING/FYVE/PHD"/>
</dbReference>
<dbReference type="Proteomes" id="UP000626109">
    <property type="component" value="Unassembled WGS sequence"/>
</dbReference>
<feature type="region of interest" description="Disordered" evidence="1">
    <location>
        <begin position="1"/>
        <end position="31"/>
    </location>
</feature>
<organism evidence="2 3">
    <name type="scientific">Polarella glacialis</name>
    <name type="common">Dinoflagellate</name>
    <dbReference type="NCBI Taxonomy" id="89957"/>
    <lineage>
        <taxon>Eukaryota</taxon>
        <taxon>Sar</taxon>
        <taxon>Alveolata</taxon>
        <taxon>Dinophyceae</taxon>
        <taxon>Suessiales</taxon>
        <taxon>Suessiaceae</taxon>
        <taxon>Polarella</taxon>
    </lineage>
</organism>
<evidence type="ECO:0000313" key="3">
    <source>
        <dbReference type="Proteomes" id="UP000626109"/>
    </source>
</evidence>
<reference evidence="2" key="1">
    <citation type="submission" date="2021-02" db="EMBL/GenBank/DDBJ databases">
        <authorList>
            <person name="Dougan E. K."/>
            <person name="Rhodes N."/>
            <person name="Thang M."/>
            <person name="Chan C."/>
        </authorList>
    </citation>
    <scope>NUCLEOTIDE SEQUENCE</scope>
</reference>
<dbReference type="AlphaFoldDB" id="A0A813KZ96"/>
<feature type="region of interest" description="Disordered" evidence="1">
    <location>
        <begin position="439"/>
        <end position="491"/>
    </location>
</feature>
<name>A0A813KZ96_POLGL</name>
<accession>A0A813KZ96</accession>
<feature type="compositionally biased region" description="Low complexity" evidence="1">
    <location>
        <begin position="481"/>
        <end position="491"/>
    </location>
</feature>
<proteinExistence type="predicted"/>
<feature type="compositionally biased region" description="Basic and acidic residues" evidence="1">
    <location>
        <begin position="466"/>
        <end position="479"/>
    </location>
</feature>
<feature type="compositionally biased region" description="Basic residues" evidence="1">
    <location>
        <begin position="12"/>
        <end position="24"/>
    </location>
</feature>
<dbReference type="SUPFAM" id="SSF57850">
    <property type="entry name" value="RING/U-box"/>
    <property type="match status" value="1"/>
</dbReference>
<gene>
    <name evidence="2" type="ORF">PGLA2088_LOCUS38998</name>
</gene>